<dbReference type="SUPFAM" id="SSF53187">
    <property type="entry name" value="Zn-dependent exopeptidases"/>
    <property type="match status" value="1"/>
</dbReference>
<dbReference type="EMBL" id="JGZR01000006">
    <property type="protein sequence ID" value="KFJ03770.1"/>
    <property type="molecule type" value="Genomic_DNA"/>
</dbReference>
<dbReference type="Gene3D" id="3.40.630.10">
    <property type="entry name" value="Zn peptidases"/>
    <property type="match status" value="1"/>
</dbReference>
<gene>
    <name evidence="4" type="ORF">BISU_0247</name>
</gene>
<proteinExistence type="inferred from homology"/>
<evidence type="ECO:0000313" key="4">
    <source>
        <dbReference type="EMBL" id="KFJ03770.1"/>
    </source>
</evidence>
<name>A0A087E7L9_9BIFI</name>
<keyword evidence="5" id="KW-1185">Reference proteome</keyword>
<dbReference type="STRING" id="77635.BISU_0247"/>
<comment type="similarity">
    <text evidence="1">Belongs to the peptidase M20 family.</text>
</comment>
<evidence type="ECO:0000256" key="1">
    <source>
        <dbReference type="ARBA" id="ARBA00006153"/>
    </source>
</evidence>
<dbReference type="OrthoDB" id="9808195at2"/>
<dbReference type="GO" id="GO:0016813">
    <property type="term" value="F:hydrolase activity, acting on carbon-nitrogen (but not peptide) bonds, in linear amidines"/>
    <property type="evidence" value="ECO:0007669"/>
    <property type="project" value="InterPro"/>
</dbReference>
<feature type="domain" description="Peptidase M20 dimerisation" evidence="3">
    <location>
        <begin position="267"/>
        <end position="357"/>
    </location>
</feature>
<dbReference type="Gene3D" id="3.30.70.360">
    <property type="match status" value="1"/>
</dbReference>
<keyword evidence="2 4" id="KW-0378">Hydrolase</keyword>
<evidence type="ECO:0000313" key="5">
    <source>
        <dbReference type="Proteomes" id="UP000029055"/>
    </source>
</evidence>
<accession>A0A087E7L9</accession>
<dbReference type="InterPro" id="IPR011650">
    <property type="entry name" value="Peptidase_M20_dimer"/>
</dbReference>
<protein>
    <submittedName>
        <fullName evidence="4">Hydantoinase/carbamoylase family amidase</fullName>
        <ecNumber evidence="4">3.5.1.87</ecNumber>
    </submittedName>
</protein>
<dbReference type="PANTHER" id="PTHR32494:SF5">
    <property type="entry name" value="ALLANTOATE AMIDOHYDROLASE"/>
    <property type="match status" value="1"/>
</dbReference>
<dbReference type="PANTHER" id="PTHR32494">
    <property type="entry name" value="ALLANTOATE DEIMINASE-RELATED"/>
    <property type="match status" value="1"/>
</dbReference>
<organism evidence="4 5">
    <name type="scientific">Bifidobacterium subtile</name>
    <dbReference type="NCBI Taxonomy" id="77635"/>
    <lineage>
        <taxon>Bacteria</taxon>
        <taxon>Bacillati</taxon>
        <taxon>Actinomycetota</taxon>
        <taxon>Actinomycetes</taxon>
        <taxon>Bifidobacteriales</taxon>
        <taxon>Bifidobacteriaceae</taxon>
        <taxon>Bifidobacterium</taxon>
    </lineage>
</organism>
<dbReference type="Proteomes" id="UP000029055">
    <property type="component" value="Unassembled WGS sequence"/>
</dbReference>
<sequence length="482" mass="52387">MTPLPTFWQHVPLDTISDHLLTAFENLATLFWQIDDIGRSAQGYNRLAWTHEEAQLRLWFAATMQRRGFQVEVDSAGNQWAWLGTPSQSNPGMSVGSHLDSVPNGGPFDGPLGVLSAIAAYDMLHAQGWQPETPLGIADFHDEEGARFAIACFGSRSLTGVLSPQDALNRRDSSGISYAQALEAFHTILTQTKGDAPALRALRGFDEHELALAYASSNPPTTESLASNHAYMLRSAAHIELHIEQGCAQNEQDAPVAVADGIWPHGRWRVDIEGIANHAGCSPIAMRHDPTLGLAHFILAAREEAEHHHSRTTVGRIQITPNGPNVIPSHATCWLDCRACEEQQVLSTIKALQRRAEYGEFESQTSHSQYDFSMLRESWTPGTIFSGELQRLLVSTVGNAFKELPAHIPIPVNGTAAGHDAGILSETGSSAGMLFVRNLTGASHTPAEYATPYDCTLGVAAYAAAMQAITHDIAQGWKAQHE</sequence>
<evidence type="ECO:0000259" key="3">
    <source>
        <dbReference type="Pfam" id="PF07687"/>
    </source>
</evidence>
<dbReference type="GO" id="GO:0050538">
    <property type="term" value="F:N-carbamoyl-L-amino-acid hydrolase activity"/>
    <property type="evidence" value="ECO:0007669"/>
    <property type="project" value="UniProtKB-EC"/>
</dbReference>
<dbReference type="Pfam" id="PF07687">
    <property type="entry name" value="M20_dimer"/>
    <property type="match status" value="1"/>
</dbReference>
<dbReference type="InterPro" id="IPR036264">
    <property type="entry name" value="Bact_exopeptidase_dim_dom"/>
</dbReference>
<dbReference type="AlphaFoldDB" id="A0A087E7L9"/>
<evidence type="ECO:0000256" key="2">
    <source>
        <dbReference type="ARBA" id="ARBA00022801"/>
    </source>
</evidence>
<dbReference type="InterPro" id="IPR010158">
    <property type="entry name" value="Amidase_Cbmase"/>
</dbReference>
<dbReference type="InterPro" id="IPR002933">
    <property type="entry name" value="Peptidase_M20"/>
</dbReference>
<dbReference type="SUPFAM" id="SSF55031">
    <property type="entry name" value="Bacterial exopeptidase dimerisation domain"/>
    <property type="match status" value="1"/>
</dbReference>
<dbReference type="EC" id="3.5.1.87" evidence="4"/>
<dbReference type="Pfam" id="PF01546">
    <property type="entry name" value="Peptidase_M20"/>
    <property type="match status" value="1"/>
</dbReference>
<comment type="caution">
    <text evidence="4">The sequence shown here is derived from an EMBL/GenBank/DDBJ whole genome shotgun (WGS) entry which is preliminary data.</text>
</comment>
<dbReference type="eggNOG" id="COG0624">
    <property type="taxonomic scope" value="Bacteria"/>
</dbReference>
<reference evidence="4 5" key="1">
    <citation type="submission" date="2014-03" db="EMBL/GenBank/DDBJ databases">
        <title>Genomics of Bifidobacteria.</title>
        <authorList>
            <person name="Ventura M."/>
            <person name="Milani C."/>
            <person name="Lugli G.A."/>
        </authorList>
    </citation>
    <scope>NUCLEOTIDE SEQUENCE [LARGE SCALE GENOMIC DNA]</scope>
    <source>
        <strain evidence="4 5">LMG 11597</strain>
    </source>
</reference>
<dbReference type="RefSeq" id="WP_081672631.1">
    <property type="nucleotide sequence ID" value="NZ_CP062939.1"/>
</dbReference>